<comment type="caution">
    <text evidence="1">The sequence shown here is derived from an EMBL/GenBank/DDBJ whole genome shotgun (WGS) entry which is preliminary data.</text>
</comment>
<dbReference type="Gene3D" id="2.120.10.30">
    <property type="entry name" value="TolB, C-terminal domain"/>
    <property type="match status" value="1"/>
</dbReference>
<dbReference type="InterPro" id="IPR011042">
    <property type="entry name" value="6-blade_b-propeller_TolB-like"/>
</dbReference>
<evidence type="ECO:0000313" key="2">
    <source>
        <dbReference type="Proteomes" id="UP000636010"/>
    </source>
</evidence>
<keyword evidence="2" id="KW-1185">Reference proteome</keyword>
<name>A0ABQ1MLQ9_9BACT</name>
<evidence type="ECO:0008006" key="3">
    <source>
        <dbReference type="Google" id="ProtNLM"/>
    </source>
</evidence>
<accession>A0ABQ1MLQ9</accession>
<sequence>MAAIIATIRKIIVQRNIKNIFRLKKQMQTFALIYSYTTFTINKLLKNNQIMKYQFLIFTLALTVIACEPGKKKESEEANEANNEEIIEVPVDPELVKLWETDTVLTTCESVLYDGENSRLFVSNIDGKPLDKDGKGFISILNLDGSIKTLKWASGLNAPKGMGISDGHLYVTDIDRIVAIDLETGKVAKEYTPEKAEFLNDITVADNAVYASDSNLGFIHKIENDELTTVTENASGVNGLLMKDGDLLVLDKNGFRSLNLDSREFTMVNDSVTGGDGLTVLNDSTYIASRWKGEIYYVTGNKAHLLLDTKAEESQTADIGLNASEKIVYVPTFFKNKVVAYEIKD</sequence>
<dbReference type="SUPFAM" id="SSF63829">
    <property type="entry name" value="Calcium-dependent phosphotriesterase"/>
    <property type="match status" value="1"/>
</dbReference>
<dbReference type="EMBL" id="BMEC01000010">
    <property type="protein sequence ID" value="GGC42950.1"/>
    <property type="molecule type" value="Genomic_DNA"/>
</dbReference>
<gene>
    <name evidence="1" type="ORF">GCM10011506_30710</name>
</gene>
<evidence type="ECO:0000313" key="1">
    <source>
        <dbReference type="EMBL" id="GGC42950.1"/>
    </source>
</evidence>
<protein>
    <recommendedName>
        <fullName evidence="3">ATP-binding protein</fullName>
    </recommendedName>
</protein>
<proteinExistence type="predicted"/>
<organism evidence="1 2">
    <name type="scientific">Marivirga lumbricoides</name>
    <dbReference type="NCBI Taxonomy" id="1046115"/>
    <lineage>
        <taxon>Bacteria</taxon>
        <taxon>Pseudomonadati</taxon>
        <taxon>Bacteroidota</taxon>
        <taxon>Cytophagia</taxon>
        <taxon>Cytophagales</taxon>
        <taxon>Marivirgaceae</taxon>
        <taxon>Marivirga</taxon>
    </lineage>
</organism>
<dbReference type="Proteomes" id="UP000636010">
    <property type="component" value="Unassembled WGS sequence"/>
</dbReference>
<reference evidence="2" key="1">
    <citation type="journal article" date="2019" name="Int. J. Syst. Evol. Microbiol.">
        <title>The Global Catalogue of Microorganisms (GCM) 10K type strain sequencing project: providing services to taxonomists for standard genome sequencing and annotation.</title>
        <authorList>
            <consortium name="The Broad Institute Genomics Platform"/>
            <consortium name="The Broad Institute Genome Sequencing Center for Infectious Disease"/>
            <person name="Wu L."/>
            <person name="Ma J."/>
        </authorList>
    </citation>
    <scope>NUCLEOTIDE SEQUENCE [LARGE SCALE GENOMIC DNA]</scope>
    <source>
        <strain evidence="2">CGMCC 1.10832</strain>
    </source>
</reference>